<sequence>MTGPLGVSGACRVPGAGCRVPGAGCRVRGVGCRGWGVTGGHSSGWPSCPQLRGRAQAPAGFCDAGQHGPRTA</sequence>
<dbReference type="EMBL" id="LAKD02000084">
    <property type="protein sequence ID" value="OPF73917.1"/>
    <property type="molecule type" value="Genomic_DNA"/>
</dbReference>
<evidence type="ECO:0000313" key="1">
    <source>
        <dbReference type="EMBL" id="OPF73917.1"/>
    </source>
</evidence>
<keyword evidence="2" id="KW-1185">Reference proteome</keyword>
<protein>
    <submittedName>
        <fullName evidence="1">Uncharacterized protein</fullName>
    </submittedName>
</protein>
<dbReference type="Proteomes" id="UP000033615">
    <property type="component" value="Unassembled WGS sequence"/>
</dbReference>
<reference evidence="1" key="1">
    <citation type="submission" date="2016-12" db="EMBL/GenBank/DDBJ databases">
        <title>Genome sequence of Streptomyces antioxidans MUSC 164.</title>
        <authorList>
            <person name="Lee L.-H."/>
            <person name="Ser H.-L."/>
        </authorList>
    </citation>
    <scope>NUCLEOTIDE SEQUENCE [LARGE SCALE GENOMIC DNA]</scope>
    <source>
        <strain evidence="1">MUSC 164</strain>
    </source>
</reference>
<organism evidence="1 2">
    <name type="scientific">Streptomyces antioxidans</name>
    <dbReference type="NCBI Taxonomy" id="1507734"/>
    <lineage>
        <taxon>Bacteria</taxon>
        <taxon>Bacillati</taxon>
        <taxon>Actinomycetota</taxon>
        <taxon>Actinomycetes</taxon>
        <taxon>Kitasatosporales</taxon>
        <taxon>Streptomycetaceae</taxon>
        <taxon>Streptomyces</taxon>
    </lineage>
</organism>
<evidence type="ECO:0000313" key="2">
    <source>
        <dbReference type="Proteomes" id="UP000033615"/>
    </source>
</evidence>
<dbReference type="AlphaFoldDB" id="A0A1V4CYJ4"/>
<accession>A0A1V4CYJ4</accession>
<proteinExistence type="predicted"/>
<comment type="caution">
    <text evidence="1">The sequence shown here is derived from an EMBL/GenBank/DDBJ whole genome shotgun (WGS) entry which is preliminary data.</text>
</comment>
<gene>
    <name evidence="1" type="ORF">VT50_0227575</name>
</gene>
<name>A0A1V4CYJ4_9ACTN</name>